<dbReference type="PANTHER" id="PTHR47074:SF48">
    <property type="entry name" value="POLYNUCLEOTIDYL TRANSFERASE, RIBONUCLEASE H-LIKE SUPERFAMILY PROTEIN"/>
    <property type="match status" value="1"/>
</dbReference>
<organism evidence="2 3">
    <name type="scientific">Carya illinoinensis</name>
    <name type="common">Pecan</name>
    <dbReference type="NCBI Taxonomy" id="32201"/>
    <lineage>
        <taxon>Eukaryota</taxon>
        <taxon>Viridiplantae</taxon>
        <taxon>Streptophyta</taxon>
        <taxon>Embryophyta</taxon>
        <taxon>Tracheophyta</taxon>
        <taxon>Spermatophyta</taxon>
        <taxon>Magnoliopsida</taxon>
        <taxon>eudicotyledons</taxon>
        <taxon>Gunneridae</taxon>
        <taxon>Pentapetalae</taxon>
        <taxon>rosids</taxon>
        <taxon>fabids</taxon>
        <taxon>Fagales</taxon>
        <taxon>Juglandaceae</taxon>
        <taxon>Carya</taxon>
    </lineage>
</organism>
<gene>
    <name evidence="2" type="ORF">CIPAW_16G041700</name>
</gene>
<proteinExistence type="predicted"/>
<name>A0A8T1N1V4_CARIL</name>
<dbReference type="PANTHER" id="PTHR47074">
    <property type="entry name" value="BNAC02G40300D PROTEIN"/>
    <property type="match status" value="1"/>
</dbReference>
<accession>A0A8T1N1V4</accession>
<comment type="caution">
    <text evidence="2">The sequence shown here is derived from an EMBL/GenBank/DDBJ whole genome shotgun (WGS) entry which is preliminary data.</text>
</comment>
<dbReference type="AlphaFoldDB" id="A0A8T1N1V4"/>
<dbReference type="EMBL" id="CM031824">
    <property type="protein sequence ID" value="KAG6624629.1"/>
    <property type="molecule type" value="Genomic_DNA"/>
</dbReference>
<dbReference type="Proteomes" id="UP000811609">
    <property type="component" value="Chromosome 16"/>
</dbReference>
<dbReference type="InterPro" id="IPR052929">
    <property type="entry name" value="RNase_H-like_EbsB-rel"/>
</dbReference>
<keyword evidence="3" id="KW-1185">Reference proteome</keyword>
<sequence length="352" mass="40129">MMCRIGNGKSTEIWKDKWLPIPTTYKPQESLRFMHESTKVSMLIDEYTSQWKRDLVTTMFSKKEAEAILKIPISSLSKPDSLYWRCTSSSKFTVKSAYHLKNELEDRVKGQTSKASTQQGPWSSLWRLNIPNATKIFLWRACLNALPTRANLKVRKVVEDSACPIYFQPSETIEHVLWECPSARDVWSLSSRKFQKASIDSPSFAEKLEGLMESKETEELLTFAITAWNIWKRRNEVVFQGHLTHPSAVVSHSKQLVEDLQKLSVNKKARVLKQQTNQAWEAPSQGKIKVNWDASVDKDSCKVEVGVILHDWNSRVLATLPMEQDLFPDPHMAEAFAALQAVCSVSLLAIGM</sequence>
<protein>
    <recommendedName>
        <fullName evidence="1">Reverse transcriptase zinc-binding domain-containing protein</fullName>
    </recommendedName>
</protein>
<dbReference type="Pfam" id="PF13966">
    <property type="entry name" value="zf-RVT"/>
    <property type="match status" value="1"/>
</dbReference>
<evidence type="ECO:0000259" key="1">
    <source>
        <dbReference type="Pfam" id="PF13966"/>
    </source>
</evidence>
<dbReference type="InterPro" id="IPR026960">
    <property type="entry name" value="RVT-Znf"/>
</dbReference>
<evidence type="ECO:0000313" key="3">
    <source>
        <dbReference type="Proteomes" id="UP000811609"/>
    </source>
</evidence>
<reference evidence="2" key="1">
    <citation type="submission" date="2020-12" db="EMBL/GenBank/DDBJ databases">
        <title>WGS assembly of Carya illinoinensis cv. Pawnee.</title>
        <authorList>
            <person name="Platts A."/>
            <person name="Shu S."/>
            <person name="Wright S."/>
            <person name="Barry K."/>
            <person name="Edger P."/>
            <person name="Pires J.C."/>
            <person name="Schmutz J."/>
        </authorList>
    </citation>
    <scope>NUCLEOTIDE SEQUENCE</scope>
    <source>
        <tissue evidence="2">Leaf</tissue>
    </source>
</reference>
<evidence type="ECO:0000313" key="2">
    <source>
        <dbReference type="EMBL" id="KAG6624629.1"/>
    </source>
</evidence>
<feature type="domain" description="Reverse transcriptase zinc-binding" evidence="1">
    <location>
        <begin position="92"/>
        <end position="187"/>
    </location>
</feature>